<organism evidence="1 2">
    <name type="scientific">Colletotrichum kahawae</name>
    <name type="common">Coffee berry disease fungus</name>
    <dbReference type="NCBI Taxonomy" id="34407"/>
    <lineage>
        <taxon>Eukaryota</taxon>
        <taxon>Fungi</taxon>
        <taxon>Dikarya</taxon>
        <taxon>Ascomycota</taxon>
        <taxon>Pezizomycotina</taxon>
        <taxon>Sordariomycetes</taxon>
        <taxon>Hypocreomycetidae</taxon>
        <taxon>Glomerellales</taxon>
        <taxon>Glomerellaceae</taxon>
        <taxon>Colletotrichum</taxon>
        <taxon>Colletotrichum gloeosporioides species complex</taxon>
    </lineage>
</organism>
<dbReference type="InterPro" id="IPR017853">
    <property type="entry name" value="GH"/>
</dbReference>
<accession>A0AAE0CYI4</accession>
<proteinExistence type="predicted"/>
<keyword evidence="2" id="KW-1185">Reference proteome</keyword>
<reference evidence="1" key="1">
    <citation type="submission" date="2023-02" db="EMBL/GenBank/DDBJ databases">
        <title>Colletotrichum kahawae CIFC_Que2 genome sequencing and assembly.</title>
        <authorList>
            <person name="Baroncelli R."/>
        </authorList>
    </citation>
    <scope>NUCLEOTIDE SEQUENCE</scope>
    <source>
        <strain evidence="1">CIFC_Que2</strain>
    </source>
</reference>
<protein>
    <submittedName>
        <fullName evidence="1">Uncharacterized protein</fullName>
    </submittedName>
</protein>
<dbReference type="AlphaFoldDB" id="A0AAE0CYI4"/>
<name>A0AAE0CYI4_COLKA</name>
<dbReference type="SUPFAM" id="SSF51445">
    <property type="entry name" value="(Trans)glycosidases"/>
    <property type="match status" value="1"/>
</dbReference>
<gene>
    <name evidence="1" type="ORF">CKAH01_10681</name>
</gene>
<dbReference type="Proteomes" id="UP001281614">
    <property type="component" value="Unassembled WGS sequence"/>
</dbReference>
<evidence type="ECO:0000313" key="1">
    <source>
        <dbReference type="EMBL" id="KAK2728853.1"/>
    </source>
</evidence>
<dbReference type="EMBL" id="VYYT01000875">
    <property type="protein sequence ID" value="KAK2728853.1"/>
    <property type="molecule type" value="Genomic_DNA"/>
</dbReference>
<sequence length="215" mass="24732">MDSTLSNYKTVQKYNGKFQLLLHDLWGTDFTDETMEWPGDNGDWANYDRFLDTVIGRIIANDMLPGLYIDIWNEPEWGFWKRPQAQWLDMFGRTTNRFRYKTTHGYRAGTTGSEDRTFDAYATVGNDKVHALAGVRVKTGTWALTFRNLSAVCLPPAGELNIQTWGFTYEIPEAELVAPTDRGIATHSYANDEITIAIYQTEEDWKTAWAFEFLV</sequence>
<evidence type="ECO:0000313" key="2">
    <source>
        <dbReference type="Proteomes" id="UP001281614"/>
    </source>
</evidence>
<comment type="caution">
    <text evidence="1">The sequence shown here is derived from an EMBL/GenBank/DDBJ whole genome shotgun (WGS) entry which is preliminary data.</text>
</comment>